<reference evidence="3" key="1">
    <citation type="submission" date="2021-01" db="EMBL/GenBank/DDBJ databases">
        <title>Whole genome shotgun sequence of Dactylosporangium siamense NBRC 106093.</title>
        <authorList>
            <person name="Komaki H."/>
            <person name="Tamura T."/>
        </authorList>
    </citation>
    <scope>NUCLEOTIDE SEQUENCE</scope>
    <source>
        <strain evidence="3">NBRC 106093</strain>
    </source>
</reference>
<gene>
    <name evidence="3" type="ORF">Dsi01nite_080070</name>
</gene>
<accession>A0A919PSU5</accession>
<organism evidence="3 4">
    <name type="scientific">Dactylosporangium siamense</name>
    <dbReference type="NCBI Taxonomy" id="685454"/>
    <lineage>
        <taxon>Bacteria</taxon>
        <taxon>Bacillati</taxon>
        <taxon>Actinomycetota</taxon>
        <taxon>Actinomycetes</taxon>
        <taxon>Micromonosporales</taxon>
        <taxon>Micromonosporaceae</taxon>
        <taxon>Dactylosporangium</taxon>
    </lineage>
</organism>
<evidence type="ECO:0000313" key="4">
    <source>
        <dbReference type="Proteomes" id="UP000660611"/>
    </source>
</evidence>
<sequence length="99" mass="10776">MPRLKVLAVASVVVAVVATLVLLPRRERFKAGDCIQLVGLAVVDCDDGDADHVVLGVEDIEDDEPRRLPCGAWPETNTDLRMDGPSGRPIRVCMKSLPR</sequence>
<name>A0A919PSU5_9ACTN</name>
<feature type="transmembrane region" description="Helical" evidence="2">
    <location>
        <begin position="6"/>
        <end position="23"/>
    </location>
</feature>
<dbReference type="AlphaFoldDB" id="A0A919PSU5"/>
<dbReference type="RefSeq" id="WP_203851620.1">
    <property type="nucleotide sequence ID" value="NZ_BAAAVW010000029.1"/>
</dbReference>
<keyword evidence="4" id="KW-1185">Reference proteome</keyword>
<evidence type="ECO:0000313" key="3">
    <source>
        <dbReference type="EMBL" id="GIG49966.1"/>
    </source>
</evidence>
<keyword evidence="2" id="KW-0812">Transmembrane</keyword>
<proteinExistence type="predicted"/>
<dbReference type="EMBL" id="BONQ01000126">
    <property type="protein sequence ID" value="GIG49966.1"/>
    <property type="molecule type" value="Genomic_DNA"/>
</dbReference>
<dbReference type="Proteomes" id="UP000660611">
    <property type="component" value="Unassembled WGS sequence"/>
</dbReference>
<keyword evidence="2" id="KW-0472">Membrane</keyword>
<protein>
    <submittedName>
        <fullName evidence="3">Uncharacterized protein</fullName>
    </submittedName>
</protein>
<comment type="caution">
    <text evidence="3">The sequence shown here is derived from an EMBL/GenBank/DDBJ whole genome shotgun (WGS) entry which is preliminary data.</text>
</comment>
<evidence type="ECO:0000256" key="2">
    <source>
        <dbReference type="SAM" id="Phobius"/>
    </source>
</evidence>
<feature type="region of interest" description="Disordered" evidence="1">
    <location>
        <begin position="66"/>
        <end position="87"/>
    </location>
</feature>
<keyword evidence="2" id="KW-1133">Transmembrane helix</keyword>
<evidence type="ECO:0000256" key="1">
    <source>
        <dbReference type="SAM" id="MobiDB-lite"/>
    </source>
</evidence>